<evidence type="ECO:0000313" key="2">
    <source>
        <dbReference type="EMBL" id="KAF3216893.1"/>
    </source>
</evidence>
<reference evidence="2" key="1">
    <citation type="submission" date="2019-06" db="EMBL/GenBank/DDBJ databases">
        <authorList>
            <person name="Palmer J.M."/>
        </authorList>
    </citation>
    <scope>NUCLEOTIDE SEQUENCE</scope>
    <source>
        <strain evidence="2">TWF679</strain>
    </source>
</reference>
<dbReference type="InterPro" id="IPR007304">
    <property type="entry name" value="TAP46-like"/>
</dbReference>
<protein>
    <submittedName>
        <fullName evidence="2">Uncharacterized protein</fullName>
    </submittedName>
</protein>
<dbReference type="Pfam" id="PF04177">
    <property type="entry name" value="TAP42"/>
    <property type="match status" value="1"/>
</dbReference>
<organism evidence="2 3">
    <name type="scientific">Orbilia oligospora</name>
    <name type="common">Nematode-trapping fungus</name>
    <name type="synonym">Arthrobotrys oligospora</name>
    <dbReference type="NCBI Taxonomy" id="2813651"/>
    <lineage>
        <taxon>Eukaryota</taxon>
        <taxon>Fungi</taxon>
        <taxon>Dikarya</taxon>
        <taxon>Ascomycota</taxon>
        <taxon>Pezizomycotina</taxon>
        <taxon>Orbiliomycetes</taxon>
        <taxon>Orbiliales</taxon>
        <taxon>Orbiliaceae</taxon>
        <taxon>Orbilia</taxon>
    </lineage>
</organism>
<dbReference type="AlphaFoldDB" id="A0A8H8VG55"/>
<evidence type="ECO:0000313" key="3">
    <source>
        <dbReference type="Proteomes" id="UP000614610"/>
    </source>
</evidence>
<feature type="region of interest" description="Disordered" evidence="1">
    <location>
        <begin position="508"/>
        <end position="529"/>
    </location>
</feature>
<dbReference type="EMBL" id="WIWT01000015">
    <property type="protein sequence ID" value="KAF3216893.1"/>
    <property type="molecule type" value="Genomic_DNA"/>
</dbReference>
<comment type="caution">
    <text evidence="2">The sequence shown here is derived from an EMBL/GenBank/DDBJ whole genome shotgun (WGS) entry which is preliminary data.</text>
</comment>
<proteinExistence type="predicted"/>
<dbReference type="GO" id="GO:0035303">
    <property type="term" value="P:regulation of dephosphorylation"/>
    <property type="evidence" value="ECO:0007669"/>
    <property type="project" value="TreeGrafter"/>
</dbReference>
<dbReference type="InterPro" id="IPR038511">
    <property type="entry name" value="TAP42/TAP46-like_sf"/>
</dbReference>
<dbReference type="GO" id="GO:0051721">
    <property type="term" value="F:protein phosphatase 2A binding"/>
    <property type="evidence" value="ECO:0007669"/>
    <property type="project" value="TreeGrafter"/>
</dbReference>
<feature type="compositionally biased region" description="Basic and acidic residues" evidence="1">
    <location>
        <begin position="390"/>
        <end position="423"/>
    </location>
</feature>
<dbReference type="Proteomes" id="UP000614610">
    <property type="component" value="Unassembled WGS sequence"/>
</dbReference>
<dbReference type="GO" id="GO:0009966">
    <property type="term" value="P:regulation of signal transduction"/>
    <property type="evidence" value="ECO:0007669"/>
    <property type="project" value="InterPro"/>
</dbReference>
<dbReference type="OrthoDB" id="10261753at2759"/>
<dbReference type="Gene3D" id="1.25.40.540">
    <property type="entry name" value="TAP42-like family"/>
    <property type="match status" value="1"/>
</dbReference>
<gene>
    <name evidence="2" type="ORF">TWF679_002730</name>
</gene>
<evidence type="ECO:0000256" key="1">
    <source>
        <dbReference type="SAM" id="MobiDB-lite"/>
    </source>
</evidence>
<feature type="region of interest" description="Disordered" evidence="1">
    <location>
        <begin position="390"/>
        <end position="437"/>
    </location>
</feature>
<name>A0A8H8VG55_ORBOL</name>
<accession>A0A8H8VG55</accession>
<dbReference type="PANTHER" id="PTHR10933:SF9">
    <property type="entry name" value="IMMUNOGLOBULIN-BINDING PROTEIN 1"/>
    <property type="match status" value="1"/>
</dbReference>
<dbReference type="PANTHER" id="PTHR10933">
    <property type="entry name" value="IMMUNOGLOBULIN-BINDING PROTEIN 1"/>
    <property type="match status" value="1"/>
</dbReference>
<feature type="compositionally biased region" description="Basic and acidic residues" evidence="1">
    <location>
        <begin position="508"/>
        <end position="518"/>
    </location>
</feature>
<sequence>MSERLPTNDEITKQAARGILFTPEQVQNIAKKELETSGPGIAAGGPAATAQSFYDKQQNFLEEATKLVDKPAAAISKEQASHIMSLETKALAGQRPAKGSLSSTLQSIADHNLTESTTNNKEAEAFVTKGDAAKAMHDEAVAHGGTVAKASKAADVEASSFLIKHDKQHRYLLASSSLKSLWEKAGRQRKDLSTFTDYNSIAYKTAVAEALATISTCKDVINNLSLFSNNEILEDAATNELKYILADAYRGDLLLKQHDRSTRLSTLHGARTAYRSFLSLCDSYALLGSYEKKAYQVSDKISPTVFSEIHTDAAARRNAKIEQYKHEKELKAKLDQLSNLAQSPNVDDEDIRSLYLSQIELAVMQSLQQLEGIYLEIDILGKAPSEEQLLEQRRRQQEEDERSRRRKADDGYSDRVDPSEVFRKANGRPLLSSDGKPLRPFTLLSNREIVKGGVFGPGHRLPTMTIDDYLEAEKQRGGIIEGGGEASGRQPEPDEDNLELADQETYKARQWDEFKEANPKGSGNTINRG</sequence>
<dbReference type="GO" id="GO:0005829">
    <property type="term" value="C:cytosol"/>
    <property type="evidence" value="ECO:0007669"/>
    <property type="project" value="TreeGrafter"/>
</dbReference>